<proteinExistence type="inferred from homology"/>
<dbReference type="InterPro" id="IPR006319">
    <property type="entry name" value="PEP_synth"/>
</dbReference>
<dbReference type="Gene3D" id="3.30.470.20">
    <property type="entry name" value="ATP-grasp fold, B domain"/>
    <property type="match status" value="1"/>
</dbReference>
<feature type="domain" description="PEP-utilising enzyme C-terminal" evidence="16">
    <location>
        <begin position="350"/>
        <end position="660"/>
    </location>
</feature>
<dbReference type="EC" id="2.7.9.2" evidence="5"/>
<keyword evidence="7" id="KW-0808">Transferase</keyword>
<organism evidence="17 18">
    <name type="scientific">Fimbriimonas ginsengisoli Gsoil 348</name>
    <dbReference type="NCBI Taxonomy" id="661478"/>
    <lineage>
        <taxon>Bacteria</taxon>
        <taxon>Bacillati</taxon>
        <taxon>Armatimonadota</taxon>
        <taxon>Fimbriimonadia</taxon>
        <taxon>Fimbriimonadales</taxon>
        <taxon>Fimbriimonadaceae</taxon>
        <taxon>Fimbriimonas</taxon>
    </lineage>
</organism>
<name>A0A068NT63_FIMGI</name>
<keyword evidence="8" id="KW-0479">Metal-binding</keyword>
<dbReference type="FunFam" id="3.30.1490.20:FF:000010">
    <property type="entry name" value="Phosphoenolpyruvate synthase"/>
    <property type="match status" value="1"/>
</dbReference>
<evidence type="ECO:0000256" key="10">
    <source>
        <dbReference type="ARBA" id="ARBA00022777"/>
    </source>
</evidence>
<evidence type="ECO:0000313" key="17">
    <source>
        <dbReference type="EMBL" id="AIE86596.1"/>
    </source>
</evidence>
<keyword evidence="11" id="KW-0067">ATP-binding</keyword>
<comment type="catalytic activity">
    <reaction evidence="14">
        <text>pyruvate + ATP + H2O = phosphoenolpyruvate + AMP + phosphate + 2 H(+)</text>
        <dbReference type="Rhea" id="RHEA:11364"/>
        <dbReference type="ChEBI" id="CHEBI:15361"/>
        <dbReference type="ChEBI" id="CHEBI:15377"/>
        <dbReference type="ChEBI" id="CHEBI:15378"/>
        <dbReference type="ChEBI" id="CHEBI:30616"/>
        <dbReference type="ChEBI" id="CHEBI:43474"/>
        <dbReference type="ChEBI" id="CHEBI:58702"/>
        <dbReference type="ChEBI" id="CHEBI:456215"/>
        <dbReference type="EC" id="2.7.9.2"/>
    </reaction>
</comment>
<comment type="cofactor">
    <cofactor evidence="1">
        <name>Mg(2+)</name>
        <dbReference type="ChEBI" id="CHEBI:18420"/>
    </cofactor>
</comment>
<dbReference type="KEGG" id="fgi:OP10G_3228"/>
<evidence type="ECO:0000256" key="7">
    <source>
        <dbReference type="ARBA" id="ARBA00022679"/>
    </source>
</evidence>
<dbReference type="OrthoDB" id="9765468at2"/>
<evidence type="ECO:0000256" key="5">
    <source>
        <dbReference type="ARBA" id="ARBA00011996"/>
    </source>
</evidence>
<evidence type="ECO:0000259" key="16">
    <source>
        <dbReference type="Pfam" id="PF02896"/>
    </source>
</evidence>
<dbReference type="eggNOG" id="COG1080">
    <property type="taxonomic scope" value="Bacteria"/>
</dbReference>
<evidence type="ECO:0000256" key="8">
    <source>
        <dbReference type="ARBA" id="ARBA00022723"/>
    </source>
</evidence>
<dbReference type="SUPFAM" id="SSF51621">
    <property type="entry name" value="Phosphoenolpyruvate/pyruvate domain"/>
    <property type="match status" value="1"/>
</dbReference>
<dbReference type="Gene3D" id="3.30.1490.20">
    <property type="entry name" value="ATP-grasp fold, A domain"/>
    <property type="match status" value="1"/>
</dbReference>
<dbReference type="RefSeq" id="WP_025229454.1">
    <property type="nucleotide sequence ID" value="NZ_CP007139.1"/>
</dbReference>
<dbReference type="EMBL" id="CP007139">
    <property type="protein sequence ID" value="AIE86596.1"/>
    <property type="molecule type" value="Genomic_DNA"/>
</dbReference>
<dbReference type="InterPro" id="IPR013815">
    <property type="entry name" value="ATP_grasp_subdomain_1"/>
</dbReference>
<keyword evidence="12" id="KW-0460">Magnesium</keyword>
<evidence type="ECO:0000256" key="1">
    <source>
        <dbReference type="ARBA" id="ARBA00001946"/>
    </source>
</evidence>
<dbReference type="eggNOG" id="COG0574">
    <property type="taxonomic scope" value="Bacteria"/>
</dbReference>
<keyword evidence="10" id="KW-0418">Kinase</keyword>
<dbReference type="PANTHER" id="PTHR43030">
    <property type="entry name" value="PHOSPHOENOLPYRUVATE SYNTHASE"/>
    <property type="match status" value="1"/>
</dbReference>
<dbReference type="AlphaFoldDB" id="A0A068NT63"/>
<reference evidence="17 18" key="1">
    <citation type="journal article" date="2014" name="PLoS ONE">
        <title>The first complete genome sequence of the class fimbriimonadia in the phylum armatimonadetes.</title>
        <authorList>
            <person name="Hu Z.Y."/>
            <person name="Wang Y.Z."/>
            <person name="Im W.T."/>
            <person name="Wang S.Y."/>
            <person name="Zhao G.P."/>
            <person name="Zheng H.J."/>
            <person name="Quan Z.X."/>
        </authorList>
    </citation>
    <scope>NUCLEOTIDE SEQUENCE [LARGE SCALE GENOMIC DNA]</scope>
    <source>
        <strain evidence="17">Gsoil 348</strain>
    </source>
</reference>
<evidence type="ECO:0000313" key="18">
    <source>
        <dbReference type="Proteomes" id="UP000027982"/>
    </source>
</evidence>
<dbReference type="InterPro" id="IPR000121">
    <property type="entry name" value="PEP_util_C"/>
</dbReference>
<accession>A0A068NT63</accession>
<evidence type="ECO:0000256" key="12">
    <source>
        <dbReference type="ARBA" id="ARBA00022842"/>
    </source>
</evidence>
<feature type="domain" description="Pyruvate phosphate dikinase AMP/ATP-binding" evidence="15">
    <location>
        <begin position="19"/>
        <end position="342"/>
    </location>
</feature>
<dbReference type="InterPro" id="IPR040442">
    <property type="entry name" value="Pyrv_kinase-like_dom_sf"/>
</dbReference>
<comment type="function">
    <text evidence="2">Catalyzes the phosphorylation of pyruvate to phosphoenolpyruvate.</text>
</comment>
<dbReference type="InterPro" id="IPR002192">
    <property type="entry name" value="PPDK_AMP/ATP-bd"/>
</dbReference>
<dbReference type="UniPathway" id="UPA00138"/>
<gene>
    <name evidence="17" type="ORF">OP10G_3228</name>
</gene>
<dbReference type="Pfam" id="PF01326">
    <property type="entry name" value="PPDK_N"/>
    <property type="match status" value="1"/>
</dbReference>
<protein>
    <recommendedName>
        <fullName evidence="6">Phosphoenolpyruvate synthase</fullName>
        <ecNumber evidence="5">2.7.9.2</ecNumber>
    </recommendedName>
    <alternativeName>
        <fullName evidence="13">Pyruvate, water dikinase</fullName>
    </alternativeName>
</protein>
<dbReference type="HOGENOM" id="CLU_007308_6_2_0"/>
<evidence type="ECO:0000256" key="14">
    <source>
        <dbReference type="ARBA" id="ARBA00047700"/>
    </source>
</evidence>
<dbReference type="GO" id="GO:0046872">
    <property type="term" value="F:metal ion binding"/>
    <property type="evidence" value="ECO:0007669"/>
    <property type="project" value="UniProtKB-KW"/>
</dbReference>
<dbReference type="PANTHER" id="PTHR43030:SF1">
    <property type="entry name" value="PHOSPHOENOLPYRUVATE SYNTHASE"/>
    <property type="match status" value="1"/>
</dbReference>
<dbReference type="InterPro" id="IPR015813">
    <property type="entry name" value="Pyrv/PenolPyrv_kinase-like_dom"/>
</dbReference>
<evidence type="ECO:0000256" key="13">
    <source>
        <dbReference type="ARBA" id="ARBA00033470"/>
    </source>
</evidence>
<dbReference type="GO" id="GO:0005524">
    <property type="term" value="F:ATP binding"/>
    <property type="evidence" value="ECO:0007669"/>
    <property type="project" value="UniProtKB-KW"/>
</dbReference>
<dbReference type="Pfam" id="PF02896">
    <property type="entry name" value="PEP-utilizers_C"/>
    <property type="match status" value="1"/>
</dbReference>
<evidence type="ECO:0000256" key="4">
    <source>
        <dbReference type="ARBA" id="ARBA00007837"/>
    </source>
</evidence>
<keyword evidence="18" id="KW-1185">Reference proteome</keyword>
<evidence type="ECO:0000259" key="15">
    <source>
        <dbReference type="Pfam" id="PF01326"/>
    </source>
</evidence>
<dbReference type="Proteomes" id="UP000027982">
    <property type="component" value="Chromosome"/>
</dbReference>
<dbReference type="GO" id="GO:0008986">
    <property type="term" value="F:pyruvate, water dikinase activity"/>
    <property type="evidence" value="ECO:0007669"/>
    <property type="project" value="UniProtKB-EC"/>
</dbReference>
<keyword evidence="9" id="KW-0547">Nucleotide-binding</keyword>
<evidence type="ECO:0000256" key="6">
    <source>
        <dbReference type="ARBA" id="ARBA00021623"/>
    </source>
</evidence>
<dbReference type="STRING" id="661478.OP10G_3228"/>
<keyword evidence="17" id="KW-0670">Pyruvate</keyword>
<sequence>MNEPFVIELSQIGLEDLAKVGDKNAFLGELFQKLRPLGVNAVDGFASTADAYRRFISGSLEMRIREILAGIQVEDRVSLAAAGKQARDAILETPLPPELIGQLEEGYDRLMERLGCTSAVAVRSSATMEGLAASSSSGQNESFLNVGKSELILAVHKCYASLFTDRAIEYRARNGFDHFNVALSVGVQPMIRSDDSSSGIIFTLDPESGFRDAVVLSSTYGVGGTVDPGKVTSDEWTVFKPTLREGKDPIVARHLGTKMTKLVFDPDDDGVKAATVPEYQRGRFSLIDHEVLTLARWACLIEDHYSAQTGEPHPMEVEWAKDGQTGALYILQARPGKIPAQAEMDISYLPETRTKLMLNVADPAKAFSMAALPNDGVGLARLEFIIANSIGIHPMALCWYPELKDGEALEEIRRRIGGQEPTEYFVRRLSEGIAQIAAPFYPKPVFVRTTDFKTNEYARLIGGREFEPEEENPTLGFRGASRYYDRRYAEGFRLECLALRRVRSSMGLTNVRVMIPFCRTTEEASRVVEVMAQHGLRQGENGLEIYGMCEVPSNAIDADGFLEIFDGYSIGSNDLAELTLGIDRGSGTVSHLFDERDFAVKSLITMAITAAYRAGKPIGACGGAPSDSPDFAAWLVRHRIDFISFNPDAILRSVEVVARAEAPIKTIETAGAVSPAAWFSGPQPTYPGKASTVGAREKSITR</sequence>
<dbReference type="Gene3D" id="3.20.20.60">
    <property type="entry name" value="Phosphoenolpyruvate-binding domains"/>
    <property type="match status" value="1"/>
</dbReference>
<evidence type="ECO:0000256" key="3">
    <source>
        <dbReference type="ARBA" id="ARBA00004742"/>
    </source>
</evidence>
<evidence type="ECO:0000256" key="2">
    <source>
        <dbReference type="ARBA" id="ARBA00002988"/>
    </source>
</evidence>
<evidence type="ECO:0000256" key="9">
    <source>
        <dbReference type="ARBA" id="ARBA00022741"/>
    </source>
</evidence>
<dbReference type="GO" id="GO:0006094">
    <property type="term" value="P:gluconeogenesis"/>
    <property type="evidence" value="ECO:0007669"/>
    <property type="project" value="UniProtKB-UniPathway"/>
</dbReference>
<comment type="similarity">
    <text evidence="4">Belongs to the PEP-utilizing enzyme family.</text>
</comment>
<dbReference type="SUPFAM" id="SSF56059">
    <property type="entry name" value="Glutathione synthetase ATP-binding domain-like"/>
    <property type="match status" value="1"/>
</dbReference>
<comment type="pathway">
    <text evidence="3">Carbohydrate biosynthesis; gluconeogenesis.</text>
</comment>
<evidence type="ECO:0000256" key="11">
    <source>
        <dbReference type="ARBA" id="ARBA00022840"/>
    </source>
</evidence>